<evidence type="ECO:0000256" key="1">
    <source>
        <dbReference type="ARBA" id="ARBA00022908"/>
    </source>
</evidence>
<dbReference type="EMBL" id="FNIA01000014">
    <property type="protein sequence ID" value="SDN07355.1"/>
    <property type="molecule type" value="Genomic_DNA"/>
</dbReference>
<gene>
    <name evidence="7" type="ORF">SAMN05192554_11419</name>
</gene>
<accession>A0A1G9YFM4</accession>
<dbReference type="PROSITE" id="PS51900">
    <property type="entry name" value="CB"/>
    <property type="match status" value="1"/>
</dbReference>
<organism evidence="7 8">
    <name type="scientific">Haloarchaeobius iranensis</name>
    <dbReference type="NCBI Taxonomy" id="996166"/>
    <lineage>
        <taxon>Archaea</taxon>
        <taxon>Methanobacteriati</taxon>
        <taxon>Methanobacteriota</taxon>
        <taxon>Stenosarchaea group</taxon>
        <taxon>Halobacteria</taxon>
        <taxon>Halobacteriales</taxon>
        <taxon>Halorubellaceae</taxon>
        <taxon>Haloarchaeobius</taxon>
    </lineage>
</organism>
<keyword evidence="3" id="KW-0233">DNA recombination</keyword>
<keyword evidence="8" id="KW-1185">Reference proteome</keyword>
<dbReference type="Pfam" id="PF00589">
    <property type="entry name" value="Phage_integrase"/>
    <property type="match status" value="1"/>
</dbReference>
<dbReference type="InterPro" id="IPR013762">
    <property type="entry name" value="Integrase-like_cat_sf"/>
</dbReference>
<dbReference type="Proteomes" id="UP000199370">
    <property type="component" value="Unassembled WGS sequence"/>
</dbReference>
<name>A0A1G9YFM4_9EURY</name>
<dbReference type="InterPro" id="IPR050090">
    <property type="entry name" value="Tyrosine_recombinase_XerCD"/>
</dbReference>
<dbReference type="PANTHER" id="PTHR30349">
    <property type="entry name" value="PHAGE INTEGRASE-RELATED"/>
    <property type="match status" value="1"/>
</dbReference>
<dbReference type="InterPro" id="IPR044068">
    <property type="entry name" value="CB"/>
</dbReference>
<protein>
    <submittedName>
        <fullName evidence="7">Site-specific recombinase XerD</fullName>
    </submittedName>
</protein>
<dbReference type="GO" id="GO:0003677">
    <property type="term" value="F:DNA binding"/>
    <property type="evidence" value="ECO:0007669"/>
    <property type="project" value="UniProtKB-UniRule"/>
</dbReference>
<evidence type="ECO:0000259" key="6">
    <source>
        <dbReference type="PROSITE" id="PS51900"/>
    </source>
</evidence>
<evidence type="ECO:0000256" key="2">
    <source>
        <dbReference type="ARBA" id="ARBA00023125"/>
    </source>
</evidence>
<dbReference type="Gene3D" id="1.10.150.130">
    <property type="match status" value="1"/>
</dbReference>
<keyword evidence="1" id="KW-0229">DNA integration</keyword>
<dbReference type="Gene3D" id="1.10.443.10">
    <property type="entry name" value="Intergrase catalytic core"/>
    <property type="match status" value="1"/>
</dbReference>
<evidence type="ECO:0000313" key="7">
    <source>
        <dbReference type="EMBL" id="SDN07355.1"/>
    </source>
</evidence>
<sequence>MSDGLEPLSPGEGVQMYLDHRRGELSERTLQTHYYRLKQFREWLEQEEGIDNLNDLTGRTFHRYKVHRRDERDLAPSTVHGDFDTLSLFVEVLEVFDAVEPGLKEKVLVPTVSKPDTISEEELDADRAETILDYLSQFHYASRDHALLLLIWHVGMRTGGARAIDLSDCHLDDDAPGISIRHRPDQDTPLKNGEAGERDVNISTEVARVLQDYIDNRRIDSTDDYGREPLFTTQYGRLSRGALQVSVYRWTRPCELGGCPHDRDPETCEATKQKAASQCPSTKAPHAVRTGSITHQRNCGVPAEVVSERVNATEDTIERHYDMRTHRDKMESRRQHLEGLE</sequence>
<dbReference type="AlphaFoldDB" id="A0A1G9YFM4"/>
<reference evidence="7 8" key="1">
    <citation type="submission" date="2016-10" db="EMBL/GenBank/DDBJ databases">
        <authorList>
            <person name="de Groot N.N."/>
        </authorList>
    </citation>
    <scope>NUCLEOTIDE SEQUENCE [LARGE SCALE GENOMIC DNA]</scope>
    <source>
        <strain evidence="8">EB21,IBRC-M 10013,KCTC 4048</strain>
    </source>
</reference>
<dbReference type="InterPro" id="IPR002104">
    <property type="entry name" value="Integrase_catalytic"/>
</dbReference>
<dbReference type="OrthoDB" id="198497at2157"/>
<dbReference type="InterPro" id="IPR011010">
    <property type="entry name" value="DNA_brk_join_enz"/>
</dbReference>
<feature type="domain" description="Tyr recombinase" evidence="5">
    <location>
        <begin position="113"/>
        <end position="337"/>
    </location>
</feature>
<evidence type="ECO:0000256" key="3">
    <source>
        <dbReference type="ARBA" id="ARBA00023172"/>
    </source>
</evidence>
<keyword evidence="2 4" id="KW-0238">DNA-binding</keyword>
<dbReference type="SUPFAM" id="SSF56349">
    <property type="entry name" value="DNA breaking-rejoining enzymes"/>
    <property type="match status" value="1"/>
</dbReference>
<dbReference type="CDD" id="cd00397">
    <property type="entry name" value="DNA_BRE_C"/>
    <property type="match status" value="1"/>
</dbReference>
<feature type="domain" description="Core-binding (CB)" evidence="6">
    <location>
        <begin position="8"/>
        <end position="94"/>
    </location>
</feature>
<dbReference type="RefSeq" id="WP_089734395.1">
    <property type="nucleotide sequence ID" value="NZ_FNIA01000014.1"/>
</dbReference>
<evidence type="ECO:0000259" key="5">
    <source>
        <dbReference type="PROSITE" id="PS51898"/>
    </source>
</evidence>
<dbReference type="InterPro" id="IPR010998">
    <property type="entry name" value="Integrase_recombinase_N"/>
</dbReference>
<proteinExistence type="predicted"/>
<dbReference type="GO" id="GO:0006310">
    <property type="term" value="P:DNA recombination"/>
    <property type="evidence" value="ECO:0007669"/>
    <property type="project" value="UniProtKB-KW"/>
</dbReference>
<dbReference type="PROSITE" id="PS51898">
    <property type="entry name" value="TYR_RECOMBINASE"/>
    <property type="match status" value="1"/>
</dbReference>
<dbReference type="PANTHER" id="PTHR30349:SF41">
    <property type="entry name" value="INTEGRASE_RECOMBINASE PROTEIN MJ0367-RELATED"/>
    <property type="match status" value="1"/>
</dbReference>
<evidence type="ECO:0000313" key="8">
    <source>
        <dbReference type="Proteomes" id="UP000199370"/>
    </source>
</evidence>
<evidence type="ECO:0000256" key="4">
    <source>
        <dbReference type="PROSITE-ProRule" id="PRU01248"/>
    </source>
</evidence>
<dbReference type="GO" id="GO:0015074">
    <property type="term" value="P:DNA integration"/>
    <property type="evidence" value="ECO:0007669"/>
    <property type="project" value="UniProtKB-KW"/>
</dbReference>